<dbReference type="Gene3D" id="1.20.120.1760">
    <property type="match status" value="1"/>
</dbReference>
<evidence type="ECO:0000256" key="21">
    <source>
        <dbReference type="ARBA" id="ARBA00048120"/>
    </source>
</evidence>
<evidence type="ECO:0000256" key="13">
    <source>
        <dbReference type="ARBA" id="ARBA00022990"/>
    </source>
</evidence>
<feature type="transmembrane region" description="Helical" evidence="27">
    <location>
        <begin position="297"/>
        <end position="315"/>
    </location>
</feature>
<comment type="subcellular location">
    <subcellularLocation>
        <location evidence="3">Endoplasmic reticulum membrane</location>
        <topology evidence="3">Multi-pass membrane protein</topology>
    </subcellularLocation>
</comment>
<dbReference type="EMBL" id="OW240915">
    <property type="protein sequence ID" value="CAH2285125.1"/>
    <property type="molecule type" value="Genomic_DNA"/>
</dbReference>
<evidence type="ECO:0000256" key="24">
    <source>
        <dbReference type="ARBA" id="ARBA00070294"/>
    </source>
</evidence>
<evidence type="ECO:0000256" key="2">
    <source>
        <dbReference type="ARBA" id="ARBA00001946"/>
    </source>
</evidence>
<organism evidence="28 29">
    <name type="scientific">Pelobates cultripes</name>
    <name type="common">Western spadefoot toad</name>
    <dbReference type="NCBI Taxonomy" id="61616"/>
    <lineage>
        <taxon>Eukaryota</taxon>
        <taxon>Metazoa</taxon>
        <taxon>Chordata</taxon>
        <taxon>Craniata</taxon>
        <taxon>Vertebrata</taxon>
        <taxon>Euteleostomi</taxon>
        <taxon>Amphibia</taxon>
        <taxon>Batrachia</taxon>
        <taxon>Anura</taxon>
        <taxon>Pelobatoidea</taxon>
        <taxon>Pelobatidae</taxon>
        <taxon>Pelobates</taxon>
    </lineage>
</organism>
<dbReference type="PIRSF" id="PIRSF015665">
    <property type="entry name" value="CHOPT"/>
    <property type="match status" value="1"/>
</dbReference>
<evidence type="ECO:0000256" key="5">
    <source>
        <dbReference type="ARBA" id="ARBA00010441"/>
    </source>
</evidence>
<dbReference type="GO" id="GO:0006646">
    <property type="term" value="P:phosphatidylethanolamine biosynthetic process"/>
    <property type="evidence" value="ECO:0007669"/>
    <property type="project" value="TreeGrafter"/>
</dbReference>
<dbReference type="Proteomes" id="UP001295444">
    <property type="component" value="Chromosome 04"/>
</dbReference>
<evidence type="ECO:0000256" key="10">
    <source>
        <dbReference type="ARBA" id="ARBA00022824"/>
    </source>
</evidence>
<evidence type="ECO:0000256" key="19">
    <source>
        <dbReference type="ARBA" id="ARBA00037891"/>
    </source>
</evidence>
<evidence type="ECO:0000256" key="6">
    <source>
        <dbReference type="ARBA" id="ARBA00022516"/>
    </source>
</evidence>
<feature type="transmembrane region" description="Helical" evidence="27">
    <location>
        <begin position="351"/>
        <end position="375"/>
    </location>
</feature>
<feature type="transmembrane region" description="Helical" evidence="27">
    <location>
        <begin position="262"/>
        <end position="285"/>
    </location>
</feature>
<comment type="cofactor">
    <cofactor evidence="1">
        <name>Mn(2+)</name>
        <dbReference type="ChEBI" id="CHEBI:29035"/>
    </cofactor>
</comment>
<comment type="cofactor">
    <cofactor evidence="2">
        <name>Mg(2+)</name>
        <dbReference type="ChEBI" id="CHEBI:18420"/>
    </cofactor>
</comment>
<evidence type="ECO:0000256" key="14">
    <source>
        <dbReference type="ARBA" id="ARBA00023098"/>
    </source>
</evidence>
<feature type="transmembrane region" description="Helical" evidence="27">
    <location>
        <begin position="155"/>
        <end position="175"/>
    </location>
</feature>
<keyword evidence="9" id="KW-0479">Metal-binding</keyword>
<sequence length="397" mass="44849">MIRGIVVVNNLGGIFLRSEYEKKRSAVDTNPLSMYVMQHLWNKIVKVVPLWIAPNLLTFVGFLMILWNYLLLCFYDWGYTASGIGYQHIPNWVWISAALGNFLAYALDSIDGKHARITQSSSPLGELFDHGLDSWTASIFPMSIFSIFGCNSGDSALAATTMYSVTCIVLFTFMLSHWEKYNTGVLFLPWAYDISQMSMSVLYILTAVVGVDTFHKPLVFNFYMTHVLITFLVGCSLLISVPQTVHNIFRGYNQKTLLKPSLYEGLLPLLSPSLLCFLLSIWVAYSPCGILEKQPRLFLWMLGVTFSNVTCRVIISQMTNTRCEVFHWMLFPLILLVGAAVSGLLGQVEEITFIAFTLLTTAAHVHYGVCVGRFVQGKQLSKHLNIYVFSIRKRYAD</sequence>
<reference evidence="28" key="1">
    <citation type="submission" date="2022-03" db="EMBL/GenBank/DDBJ databases">
        <authorList>
            <person name="Alioto T."/>
            <person name="Alioto T."/>
            <person name="Gomez Garrido J."/>
        </authorList>
    </citation>
    <scope>NUCLEOTIDE SEQUENCE</scope>
</reference>
<evidence type="ECO:0000256" key="18">
    <source>
        <dbReference type="ARBA" id="ARBA00023264"/>
    </source>
</evidence>
<evidence type="ECO:0000256" key="16">
    <source>
        <dbReference type="ARBA" id="ARBA00023209"/>
    </source>
</evidence>
<comment type="pathway">
    <text evidence="4">Lipid metabolism.</text>
</comment>
<evidence type="ECO:0000256" key="7">
    <source>
        <dbReference type="ARBA" id="ARBA00022679"/>
    </source>
</evidence>
<keyword evidence="11" id="KW-0460">Magnesium</keyword>
<keyword evidence="12 27" id="KW-1133">Transmembrane helix</keyword>
<dbReference type="AlphaFoldDB" id="A0AAD1S523"/>
<evidence type="ECO:0000256" key="17">
    <source>
        <dbReference type="ARBA" id="ARBA00023211"/>
    </source>
</evidence>
<gene>
    <name evidence="28" type="ORF">PECUL_23A040430</name>
</gene>
<evidence type="ECO:0000256" key="12">
    <source>
        <dbReference type="ARBA" id="ARBA00022989"/>
    </source>
</evidence>
<keyword evidence="7 26" id="KW-0808">Transferase</keyword>
<evidence type="ECO:0000256" key="27">
    <source>
        <dbReference type="SAM" id="Phobius"/>
    </source>
</evidence>
<keyword evidence="14" id="KW-0443">Lipid metabolism</keyword>
<name>A0AAD1S523_PELCU</name>
<evidence type="ECO:0000256" key="3">
    <source>
        <dbReference type="ARBA" id="ARBA00004477"/>
    </source>
</evidence>
<comment type="function">
    <text evidence="23">Ethanolaminephosphotransferase that catalyzes the transfer of phosphoethanolamine (PE) from CDP-ethanolamine to lipid acceptors, the final step in the synthesis of PE via the 'Kennedy' pathway. PE is the second most abundant phospholipid of membranes in mammals and is involved in various membrane-related cellular processes. The enzyme is critical for the synthesis of several PE species and also catalyzes the synthesis of plasmanyl-PE, a lipid required for proper myelination and neurodevelopment, from 1-alkyl-2-acylglycerol.</text>
</comment>
<dbReference type="EC" id="2.7.8.1" evidence="20"/>
<evidence type="ECO:0000256" key="25">
    <source>
        <dbReference type="ARBA" id="ARBA00083013"/>
    </source>
</evidence>
<dbReference type="InterPro" id="IPR048254">
    <property type="entry name" value="CDP_ALCOHOL_P_TRANSF_CS"/>
</dbReference>
<comment type="pathway">
    <text evidence="19">Phospholipid metabolism; phosphatidylethanolamine biosynthesis; phosphatidylethanolamine from ethanolamine: step 3/3.</text>
</comment>
<dbReference type="InterPro" id="IPR043130">
    <property type="entry name" value="CDP-OH_PTrfase_TM_dom"/>
</dbReference>
<dbReference type="GO" id="GO:0046872">
    <property type="term" value="F:metal ion binding"/>
    <property type="evidence" value="ECO:0007669"/>
    <property type="project" value="UniProtKB-KW"/>
</dbReference>
<evidence type="ECO:0000256" key="8">
    <source>
        <dbReference type="ARBA" id="ARBA00022692"/>
    </source>
</evidence>
<dbReference type="FunFam" id="1.20.120.1760:FF:000006">
    <property type="entry name" value="Putative ethanolaminephosphotransferase 1"/>
    <property type="match status" value="1"/>
</dbReference>
<evidence type="ECO:0000256" key="15">
    <source>
        <dbReference type="ARBA" id="ARBA00023136"/>
    </source>
</evidence>
<keyword evidence="17" id="KW-0464">Manganese</keyword>
<dbReference type="InterPro" id="IPR014472">
    <property type="entry name" value="CHOPT"/>
</dbReference>
<dbReference type="PANTHER" id="PTHR10414:SF35">
    <property type="entry name" value="SELENOPROTEIN I"/>
    <property type="match status" value="1"/>
</dbReference>
<keyword evidence="8 27" id="KW-0812">Transmembrane</keyword>
<evidence type="ECO:0000256" key="22">
    <source>
        <dbReference type="ARBA" id="ARBA00052094"/>
    </source>
</evidence>
<evidence type="ECO:0000313" key="29">
    <source>
        <dbReference type="Proteomes" id="UP001295444"/>
    </source>
</evidence>
<feature type="transmembrane region" description="Helical" evidence="27">
    <location>
        <begin position="187"/>
        <end position="211"/>
    </location>
</feature>
<keyword evidence="6" id="KW-0444">Lipid biosynthesis</keyword>
<dbReference type="GO" id="GO:0004307">
    <property type="term" value="F:ethanolaminephosphotransferase activity"/>
    <property type="evidence" value="ECO:0007669"/>
    <property type="project" value="UniProtKB-EC"/>
</dbReference>
<evidence type="ECO:0000256" key="1">
    <source>
        <dbReference type="ARBA" id="ARBA00001936"/>
    </source>
</evidence>
<feature type="transmembrane region" description="Helical" evidence="27">
    <location>
        <begin position="223"/>
        <end position="241"/>
    </location>
</feature>
<evidence type="ECO:0000256" key="9">
    <source>
        <dbReference type="ARBA" id="ARBA00022723"/>
    </source>
</evidence>
<keyword evidence="16" id="KW-0594">Phospholipid biosynthesis</keyword>
<dbReference type="Pfam" id="PF01066">
    <property type="entry name" value="CDP-OH_P_transf"/>
    <property type="match status" value="1"/>
</dbReference>
<evidence type="ECO:0000256" key="26">
    <source>
        <dbReference type="RuleBase" id="RU003750"/>
    </source>
</evidence>
<keyword evidence="13" id="KW-0007">Acetylation</keyword>
<protein>
    <recommendedName>
        <fullName evidence="24">Ethanolaminephosphotransferase 1</fullName>
        <ecNumber evidence="20">2.7.8.1</ecNumber>
    </recommendedName>
    <alternativeName>
        <fullName evidence="25">Selenoprotein I</fullName>
    </alternativeName>
</protein>
<dbReference type="InterPro" id="IPR000462">
    <property type="entry name" value="CDP-OH_P_trans"/>
</dbReference>
<keyword evidence="29" id="KW-1185">Reference proteome</keyword>
<keyword evidence="18" id="KW-1208">Phospholipid metabolism</keyword>
<dbReference type="GO" id="GO:0005789">
    <property type="term" value="C:endoplasmic reticulum membrane"/>
    <property type="evidence" value="ECO:0007669"/>
    <property type="project" value="UniProtKB-SubCell"/>
</dbReference>
<dbReference type="PROSITE" id="PS00379">
    <property type="entry name" value="CDP_ALCOHOL_P_TRANSF"/>
    <property type="match status" value="1"/>
</dbReference>
<evidence type="ECO:0000256" key="20">
    <source>
        <dbReference type="ARBA" id="ARBA00038986"/>
    </source>
</evidence>
<proteinExistence type="inferred from homology"/>
<accession>A0AAD1S523</accession>
<keyword evidence="10" id="KW-0256">Endoplasmic reticulum</keyword>
<evidence type="ECO:0000256" key="4">
    <source>
        <dbReference type="ARBA" id="ARBA00005189"/>
    </source>
</evidence>
<evidence type="ECO:0000256" key="23">
    <source>
        <dbReference type="ARBA" id="ARBA00059224"/>
    </source>
</evidence>
<comment type="similarity">
    <text evidence="5 26">Belongs to the CDP-alcohol phosphatidyltransferase class-I family.</text>
</comment>
<dbReference type="GO" id="GO:0005794">
    <property type="term" value="C:Golgi apparatus"/>
    <property type="evidence" value="ECO:0007669"/>
    <property type="project" value="TreeGrafter"/>
</dbReference>
<feature type="transmembrane region" description="Helical" evidence="27">
    <location>
        <begin position="327"/>
        <end position="345"/>
    </location>
</feature>
<keyword evidence="15 27" id="KW-0472">Membrane</keyword>
<evidence type="ECO:0000313" key="28">
    <source>
        <dbReference type="EMBL" id="CAH2285125.1"/>
    </source>
</evidence>
<feature type="transmembrane region" description="Helical" evidence="27">
    <location>
        <begin position="47"/>
        <end position="69"/>
    </location>
</feature>
<comment type="catalytic activity">
    <reaction evidence="22">
        <text>1-O-alkyl-2-acyl-sn-glycerol + CDP-ethanolamine = a 1-O-alkyl-2-acyl-sn-glycero-3-phosphoethanolamine + CMP + H(+)</text>
        <dbReference type="Rhea" id="RHEA:36187"/>
        <dbReference type="ChEBI" id="CHEBI:15378"/>
        <dbReference type="ChEBI" id="CHEBI:52595"/>
        <dbReference type="ChEBI" id="CHEBI:57876"/>
        <dbReference type="ChEBI" id="CHEBI:60377"/>
        <dbReference type="ChEBI" id="CHEBI:60520"/>
    </reaction>
    <physiologicalReaction direction="left-to-right" evidence="22">
        <dbReference type="Rhea" id="RHEA:36188"/>
    </physiologicalReaction>
</comment>
<comment type="catalytic activity">
    <reaction evidence="21">
        <text>CDP-ethanolamine + a 1,2-diacyl-sn-glycerol = a 1,2-diacyl-sn-glycero-3-phosphoethanolamine + CMP + H(+)</text>
        <dbReference type="Rhea" id="RHEA:32943"/>
        <dbReference type="ChEBI" id="CHEBI:15378"/>
        <dbReference type="ChEBI" id="CHEBI:17815"/>
        <dbReference type="ChEBI" id="CHEBI:57876"/>
        <dbReference type="ChEBI" id="CHEBI:60377"/>
        <dbReference type="ChEBI" id="CHEBI:64612"/>
        <dbReference type="EC" id="2.7.8.1"/>
    </reaction>
    <physiologicalReaction direction="left-to-right" evidence="21">
        <dbReference type="Rhea" id="RHEA:32944"/>
    </physiologicalReaction>
</comment>
<dbReference type="PANTHER" id="PTHR10414">
    <property type="entry name" value="ETHANOLAMINEPHOSPHOTRANSFERASE"/>
    <property type="match status" value="1"/>
</dbReference>
<evidence type="ECO:0000256" key="11">
    <source>
        <dbReference type="ARBA" id="ARBA00022842"/>
    </source>
</evidence>